<dbReference type="InterPro" id="IPR012348">
    <property type="entry name" value="RNR-like"/>
</dbReference>
<dbReference type="InterPro" id="IPR007029">
    <property type="entry name" value="YHS_dom"/>
</dbReference>
<keyword evidence="3 10" id="KW-0812">Transmembrane</keyword>
<dbReference type="AlphaFoldDB" id="A0A518GKL0"/>
<dbReference type="SUPFAM" id="SSF47240">
    <property type="entry name" value="Ferritin-like"/>
    <property type="match status" value="1"/>
</dbReference>
<dbReference type="SUPFAM" id="SSF81653">
    <property type="entry name" value="Calcium ATPase, transduction domain A"/>
    <property type="match status" value="1"/>
</dbReference>
<dbReference type="GO" id="GO:0043682">
    <property type="term" value="F:P-type divalent copper transporter activity"/>
    <property type="evidence" value="ECO:0007669"/>
    <property type="project" value="TreeGrafter"/>
</dbReference>
<evidence type="ECO:0000313" key="13">
    <source>
        <dbReference type="Proteomes" id="UP000315349"/>
    </source>
</evidence>
<dbReference type="SUPFAM" id="SSF56784">
    <property type="entry name" value="HAD-like"/>
    <property type="match status" value="1"/>
</dbReference>
<dbReference type="GO" id="GO:0016887">
    <property type="term" value="F:ATP hydrolysis activity"/>
    <property type="evidence" value="ECO:0007669"/>
    <property type="project" value="InterPro"/>
</dbReference>
<evidence type="ECO:0000256" key="10">
    <source>
        <dbReference type="RuleBase" id="RU362081"/>
    </source>
</evidence>
<evidence type="ECO:0000256" key="5">
    <source>
        <dbReference type="ARBA" id="ARBA00022741"/>
    </source>
</evidence>
<evidence type="ECO:0000256" key="1">
    <source>
        <dbReference type="ARBA" id="ARBA00004127"/>
    </source>
</evidence>
<dbReference type="InterPro" id="IPR027256">
    <property type="entry name" value="P-typ_ATPase_IB"/>
</dbReference>
<protein>
    <submittedName>
        <fullName evidence="12">Silver exporting P-type ATPase</fullName>
    </submittedName>
</protein>
<gene>
    <name evidence="12" type="primary">silP</name>
    <name evidence="12" type="ORF">Spb1_08590</name>
</gene>
<dbReference type="GO" id="GO:0005507">
    <property type="term" value="F:copper ion binding"/>
    <property type="evidence" value="ECO:0007669"/>
    <property type="project" value="TreeGrafter"/>
</dbReference>
<reference evidence="12 13" key="1">
    <citation type="submission" date="2019-02" db="EMBL/GenBank/DDBJ databases">
        <title>Deep-cultivation of Planctomycetes and their phenomic and genomic characterization uncovers novel biology.</title>
        <authorList>
            <person name="Wiegand S."/>
            <person name="Jogler M."/>
            <person name="Boedeker C."/>
            <person name="Pinto D."/>
            <person name="Vollmers J."/>
            <person name="Rivas-Marin E."/>
            <person name="Kohn T."/>
            <person name="Peeters S.H."/>
            <person name="Heuer A."/>
            <person name="Rast P."/>
            <person name="Oberbeckmann S."/>
            <person name="Bunk B."/>
            <person name="Jeske O."/>
            <person name="Meyerdierks A."/>
            <person name="Storesund J.E."/>
            <person name="Kallscheuer N."/>
            <person name="Luecker S."/>
            <person name="Lage O.M."/>
            <person name="Pohl T."/>
            <person name="Merkel B.J."/>
            <person name="Hornburger P."/>
            <person name="Mueller R.-W."/>
            <person name="Bruemmer F."/>
            <person name="Labrenz M."/>
            <person name="Spormann A.M."/>
            <person name="Op den Camp H."/>
            <person name="Overmann J."/>
            <person name="Amann R."/>
            <person name="Jetten M.S.M."/>
            <person name="Mascher T."/>
            <person name="Medema M.H."/>
            <person name="Devos D.P."/>
            <person name="Kaster A.-K."/>
            <person name="Ovreas L."/>
            <person name="Rohde M."/>
            <person name="Galperin M.Y."/>
            <person name="Jogler C."/>
        </authorList>
    </citation>
    <scope>NUCLEOTIDE SEQUENCE [LARGE SCALE GENOMIC DNA]</scope>
    <source>
        <strain evidence="12 13">Spb1</strain>
    </source>
</reference>
<organism evidence="12 13">
    <name type="scientific">Planctopirus ephydatiae</name>
    <dbReference type="NCBI Taxonomy" id="2528019"/>
    <lineage>
        <taxon>Bacteria</taxon>
        <taxon>Pseudomonadati</taxon>
        <taxon>Planctomycetota</taxon>
        <taxon>Planctomycetia</taxon>
        <taxon>Planctomycetales</taxon>
        <taxon>Planctomycetaceae</taxon>
        <taxon>Planctopirus</taxon>
    </lineage>
</organism>
<dbReference type="RefSeq" id="WP_145296224.1">
    <property type="nucleotide sequence ID" value="NZ_CP036299.1"/>
</dbReference>
<evidence type="ECO:0000256" key="8">
    <source>
        <dbReference type="ARBA" id="ARBA00022989"/>
    </source>
</evidence>
<feature type="transmembrane region" description="Helical" evidence="10">
    <location>
        <begin position="405"/>
        <end position="424"/>
    </location>
</feature>
<dbReference type="InterPro" id="IPR023299">
    <property type="entry name" value="ATPase_P-typ_cyto_dom_N"/>
</dbReference>
<dbReference type="NCBIfam" id="TIGR01525">
    <property type="entry name" value="ATPase-IB_hvy"/>
    <property type="match status" value="1"/>
</dbReference>
<dbReference type="SMART" id="SM00746">
    <property type="entry name" value="TRASH"/>
    <property type="match status" value="1"/>
</dbReference>
<dbReference type="InterPro" id="IPR045800">
    <property type="entry name" value="HMBD"/>
</dbReference>
<keyword evidence="9 10" id="KW-0472">Membrane</keyword>
<dbReference type="OrthoDB" id="211392at2"/>
<dbReference type="InterPro" id="IPR001757">
    <property type="entry name" value="P_typ_ATPase"/>
</dbReference>
<dbReference type="InterPro" id="IPR009078">
    <property type="entry name" value="Ferritin-like_SF"/>
</dbReference>
<dbReference type="InterPro" id="IPR023298">
    <property type="entry name" value="ATPase_P-typ_TM_dom_sf"/>
</dbReference>
<comment type="subcellular location">
    <subcellularLocation>
        <location evidence="10">Cell membrane</location>
    </subcellularLocation>
    <subcellularLocation>
        <location evidence="1">Endomembrane system</location>
        <topology evidence="1">Multi-pass membrane protein</topology>
    </subcellularLocation>
</comment>
<dbReference type="NCBIfam" id="TIGR01512">
    <property type="entry name" value="ATPase-IB2_Cd"/>
    <property type="match status" value="1"/>
</dbReference>
<dbReference type="GO" id="GO:0016491">
    <property type="term" value="F:oxidoreductase activity"/>
    <property type="evidence" value="ECO:0007669"/>
    <property type="project" value="InterPro"/>
</dbReference>
<dbReference type="SFLD" id="SFLDF00027">
    <property type="entry name" value="p-type_atpase"/>
    <property type="match status" value="1"/>
</dbReference>
<dbReference type="EMBL" id="CP036299">
    <property type="protein sequence ID" value="QDV28991.1"/>
    <property type="molecule type" value="Genomic_DNA"/>
</dbReference>
<comment type="similarity">
    <text evidence="2 10">Belongs to the cation transport ATPase (P-type) (TC 3.A.3) family. Type IB subfamily.</text>
</comment>
<feature type="transmembrane region" description="Helical" evidence="10">
    <location>
        <begin position="132"/>
        <end position="152"/>
    </location>
</feature>
<feature type="transmembrane region" description="Helical" evidence="10">
    <location>
        <begin position="197"/>
        <end position="220"/>
    </location>
</feature>
<accession>A0A518GKL0</accession>
<dbReference type="NCBIfam" id="TIGR01511">
    <property type="entry name" value="ATPase-IB1_Cu"/>
    <property type="match status" value="1"/>
</dbReference>
<evidence type="ECO:0000256" key="4">
    <source>
        <dbReference type="ARBA" id="ARBA00022723"/>
    </source>
</evidence>
<keyword evidence="5 10" id="KW-0547">Nucleotide-binding</keyword>
<feature type="transmembrane region" description="Helical" evidence="10">
    <location>
        <begin position="164"/>
        <end position="185"/>
    </location>
</feature>
<dbReference type="FunFam" id="2.70.150.10:FF:000002">
    <property type="entry name" value="Copper-transporting ATPase 1, putative"/>
    <property type="match status" value="1"/>
</dbReference>
<evidence type="ECO:0000256" key="3">
    <source>
        <dbReference type="ARBA" id="ARBA00022692"/>
    </source>
</evidence>
<dbReference type="GO" id="GO:0005886">
    <property type="term" value="C:plasma membrane"/>
    <property type="evidence" value="ECO:0007669"/>
    <property type="project" value="UniProtKB-SubCell"/>
</dbReference>
<sequence length="792" mass="84844">MPVPPARTSSLLTILEPHRETDPVCGMSVDPAHASGSLVHAGTTYYFCARSCLIKFRANPEVYLSPDAIRHDCAQSTPAAPGQTYICPMDPEVVQSAPGSCPICGMALEPSQPTFQAGPDPEWLLLSSRLRWAILLGLPVFVIAMLGMLPARATMQWLHANLSWLNWIQLLLTTPIVFYCGWPFFERAWKSILSRNPNMFTLIALGVGTAYLYSLLATIIPGQFPTSFHMQAMNTSPEAQVVEPHFAPVVEPYFDSAAVIIMLVLVGQLMELRARQATGEAIRSLLSLTPPKARLWHPSGREEEIALDHVLVGDRLLVRPGETIPVDGVVLEGTSDVNESMMTGESLPVEKHPGCSLLGGTTNGSSPLLFEAQHVGTETMLARIIASVSEAQRTRAPIEQLVNHVSRYFVGTVVLVALTAWAGHSFLGGPEGWQRGLIHAVSVLVIACPCALGLATPMAVTVGMGRGARMGILFRNAEAIETLRAIDTLVIDKTGTLTLGQPELTAIFPETGFDESTVLLWAAAVELGSEHPLSKAIVAGARAKNLTIEMAHEIKTAPGLGIAGRVQGHAIQIGNARFLEQAGLKVDQWQKARFQQQDGQIVILMAIDQQPAATFLLADQVRPSAAEMLSKLRGQGLRIVMLTGDRQSTAAHLANKLGITEVIAEVLPDEKAAVIAELQQQGRVVAMAGDGINDAPALARANVGIAMGTGTDVAIQSAAVTLVKGDLSGIVRAMELSQATSRTIRQNLLLAFGYNAICIPVAALGWITPMWASAAMSLSSVSVILNSLRLRR</sequence>
<dbReference type="Gene3D" id="1.10.620.20">
    <property type="entry name" value="Ribonucleotide Reductase, subunit A"/>
    <property type="match status" value="1"/>
</dbReference>
<dbReference type="Gene3D" id="3.40.50.1000">
    <property type="entry name" value="HAD superfamily/HAD-like"/>
    <property type="match status" value="1"/>
</dbReference>
<feature type="transmembrane region" description="Helical" evidence="10">
    <location>
        <begin position="748"/>
        <end position="767"/>
    </location>
</feature>
<evidence type="ECO:0000313" key="12">
    <source>
        <dbReference type="EMBL" id="QDV28991.1"/>
    </source>
</evidence>
<dbReference type="PRINTS" id="PR00119">
    <property type="entry name" value="CATATPASE"/>
</dbReference>
<dbReference type="InterPro" id="IPR023214">
    <property type="entry name" value="HAD_sf"/>
</dbReference>
<dbReference type="Proteomes" id="UP000315349">
    <property type="component" value="Chromosome"/>
</dbReference>
<dbReference type="GO" id="GO:0055070">
    <property type="term" value="P:copper ion homeostasis"/>
    <property type="evidence" value="ECO:0007669"/>
    <property type="project" value="TreeGrafter"/>
</dbReference>
<feature type="domain" description="TRASH" evidence="11">
    <location>
        <begin position="22"/>
        <end position="60"/>
    </location>
</feature>
<keyword evidence="6 10" id="KW-0067">ATP-binding</keyword>
<keyword evidence="4 10" id="KW-0479">Metal-binding</keyword>
<dbReference type="Pfam" id="PF04945">
    <property type="entry name" value="YHS"/>
    <property type="match status" value="1"/>
</dbReference>
<dbReference type="PANTHER" id="PTHR43520:SF8">
    <property type="entry name" value="P-TYPE CU(+) TRANSPORTER"/>
    <property type="match status" value="1"/>
</dbReference>
<dbReference type="InterPro" id="IPR036412">
    <property type="entry name" value="HAD-like_sf"/>
</dbReference>
<keyword evidence="7" id="KW-1278">Translocase</keyword>
<dbReference type="Pfam" id="PF00702">
    <property type="entry name" value="Hydrolase"/>
    <property type="match status" value="1"/>
</dbReference>
<dbReference type="CDD" id="cd02094">
    <property type="entry name" value="P-type_ATPase_Cu-like"/>
    <property type="match status" value="1"/>
</dbReference>
<dbReference type="PANTHER" id="PTHR43520">
    <property type="entry name" value="ATP7, ISOFORM B"/>
    <property type="match status" value="1"/>
</dbReference>
<evidence type="ECO:0000256" key="2">
    <source>
        <dbReference type="ARBA" id="ARBA00006024"/>
    </source>
</evidence>
<dbReference type="GO" id="GO:0005524">
    <property type="term" value="F:ATP binding"/>
    <property type="evidence" value="ECO:0007669"/>
    <property type="project" value="UniProtKB-UniRule"/>
</dbReference>
<dbReference type="Pfam" id="PF19335">
    <property type="entry name" value="HMBD"/>
    <property type="match status" value="1"/>
</dbReference>
<name>A0A518GKL0_9PLAN</name>
<dbReference type="SFLD" id="SFLDS00003">
    <property type="entry name" value="Haloacid_Dehalogenase"/>
    <property type="match status" value="1"/>
</dbReference>
<evidence type="ECO:0000259" key="11">
    <source>
        <dbReference type="SMART" id="SM00746"/>
    </source>
</evidence>
<dbReference type="InterPro" id="IPR059000">
    <property type="entry name" value="ATPase_P-type_domA"/>
</dbReference>
<dbReference type="SFLD" id="SFLDG00002">
    <property type="entry name" value="C1.7:_P-type_atpase_like"/>
    <property type="match status" value="1"/>
</dbReference>
<feature type="transmembrane region" description="Helical" evidence="10">
    <location>
        <begin position="436"/>
        <end position="460"/>
    </location>
</feature>
<proteinExistence type="inferred from homology"/>
<dbReference type="GO" id="GO:0012505">
    <property type="term" value="C:endomembrane system"/>
    <property type="evidence" value="ECO:0007669"/>
    <property type="project" value="UniProtKB-SubCell"/>
</dbReference>
<evidence type="ECO:0000256" key="6">
    <source>
        <dbReference type="ARBA" id="ARBA00022840"/>
    </source>
</evidence>
<evidence type="ECO:0000256" key="7">
    <source>
        <dbReference type="ARBA" id="ARBA00022967"/>
    </source>
</evidence>
<dbReference type="PROSITE" id="PS00154">
    <property type="entry name" value="ATPASE_E1_E2"/>
    <property type="match status" value="1"/>
</dbReference>
<dbReference type="InterPro" id="IPR011017">
    <property type="entry name" value="TRASH_dom"/>
</dbReference>
<dbReference type="PRINTS" id="PR00943">
    <property type="entry name" value="CUATPASE"/>
</dbReference>
<dbReference type="NCBIfam" id="TIGR01494">
    <property type="entry name" value="ATPase_P-type"/>
    <property type="match status" value="1"/>
</dbReference>
<dbReference type="Gene3D" id="3.40.1110.10">
    <property type="entry name" value="Calcium-transporting ATPase, cytoplasmic domain N"/>
    <property type="match status" value="1"/>
</dbReference>
<keyword evidence="8 10" id="KW-1133">Transmembrane helix</keyword>
<dbReference type="SUPFAM" id="SSF81665">
    <property type="entry name" value="Calcium ATPase, transmembrane domain M"/>
    <property type="match status" value="1"/>
</dbReference>
<dbReference type="KEGG" id="peh:Spb1_08590"/>
<dbReference type="InterPro" id="IPR044492">
    <property type="entry name" value="P_typ_ATPase_HD_dom"/>
</dbReference>
<keyword evidence="10" id="KW-1003">Cell membrane</keyword>
<keyword evidence="13" id="KW-1185">Reference proteome</keyword>
<dbReference type="InterPro" id="IPR008250">
    <property type="entry name" value="ATPase_P-typ_transduc_dom_A_sf"/>
</dbReference>
<dbReference type="Pfam" id="PF00122">
    <property type="entry name" value="E1-E2_ATPase"/>
    <property type="match status" value="1"/>
</dbReference>
<dbReference type="InterPro" id="IPR018303">
    <property type="entry name" value="ATPase_P-typ_P_site"/>
</dbReference>
<dbReference type="Gene3D" id="2.70.150.10">
    <property type="entry name" value="Calcium-transporting ATPase, cytoplasmic transduction domain A"/>
    <property type="match status" value="1"/>
</dbReference>
<evidence type="ECO:0000256" key="9">
    <source>
        <dbReference type="ARBA" id="ARBA00023136"/>
    </source>
</evidence>